<dbReference type="RefSeq" id="WP_375521820.1">
    <property type="nucleotide sequence ID" value="NZ_JBHIRY010000024.1"/>
</dbReference>
<organism evidence="1 2">
    <name type="scientific">Paenibacillus medicaginis</name>
    <dbReference type="NCBI Taxonomy" id="1470560"/>
    <lineage>
        <taxon>Bacteria</taxon>
        <taxon>Bacillati</taxon>
        <taxon>Bacillota</taxon>
        <taxon>Bacilli</taxon>
        <taxon>Bacillales</taxon>
        <taxon>Paenibacillaceae</taxon>
        <taxon>Paenibacillus</taxon>
    </lineage>
</organism>
<dbReference type="Proteomes" id="UP001580430">
    <property type="component" value="Unassembled WGS sequence"/>
</dbReference>
<gene>
    <name evidence="1" type="ORF">ACE5LO_20320</name>
</gene>
<reference evidence="1 2" key="1">
    <citation type="submission" date="2024-09" db="EMBL/GenBank/DDBJ databases">
        <title>Paenibacillus zeirhizospherea sp. nov., isolated from surface of the maize (Zea mays) roots in a horticulture field, Hungary.</title>
        <authorList>
            <person name="Marton D."/>
            <person name="Farkas M."/>
            <person name="Bedics A."/>
            <person name="Toth E."/>
            <person name="Tancsics A."/>
            <person name="Boka K."/>
            <person name="Marati G."/>
            <person name="Kriszt B."/>
            <person name="Cserhati M."/>
        </authorList>
    </citation>
    <scope>NUCLEOTIDE SEQUENCE [LARGE SCALE GENOMIC DNA]</scope>
    <source>
        <strain evidence="1 2">JCM 18446</strain>
    </source>
</reference>
<proteinExistence type="predicted"/>
<dbReference type="EMBL" id="JBHIRY010000024">
    <property type="protein sequence ID" value="MFB5762728.1"/>
    <property type="molecule type" value="Genomic_DNA"/>
</dbReference>
<sequence>MENIAVNEKEKSETKEICMKHKHRYVCVWVKDGSMYDGIVENVDDENIYMAVPIGGANNNMPNTANAPYQSNMPYQANAPYQSNMPYQANAPYQSNMPYQADMPANVQPEANQPYDDCGCGGMRTRAFGYPFAGYPGAFPGYGYGYGYPAYPFYGRRRFNRLILPLAALTAIGLLPYY</sequence>
<name>A0ABV5C5C4_9BACL</name>
<protein>
    <submittedName>
        <fullName evidence="1">Uncharacterized protein</fullName>
    </submittedName>
</protein>
<evidence type="ECO:0000313" key="1">
    <source>
        <dbReference type="EMBL" id="MFB5762728.1"/>
    </source>
</evidence>
<accession>A0ABV5C5C4</accession>
<evidence type="ECO:0000313" key="2">
    <source>
        <dbReference type="Proteomes" id="UP001580430"/>
    </source>
</evidence>
<keyword evidence="2" id="KW-1185">Reference proteome</keyword>
<comment type="caution">
    <text evidence="1">The sequence shown here is derived from an EMBL/GenBank/DDBJ whole genome shotgun (WGS) entry which is preliminary data.</text>
</comment>